<accession>A0AAX0WLP3</accession>
<reference evidence="2 3" key="1">
    <citation type="journal article" date="2017" name="BMC Genomics">
        <title>Genome sequencing of 39 Akkermansia muciniphila isolates reveals its population structure, genomic and functional diverisity, and global distribution in mammalian gut microbiotas.</title>
        <authorList>
            <person name="Guo X."/>
            <person name="Li S."/>
            <person name="Zhang J."/>
            <person name="Wu F."/>
            <person name="Li X."/>
            <person name="Wu D."/>
            <person name="Zhang M."/>
            <person name="Ou Z."/>
            <person name="Jie Z."/>
            <person name="Yan Q."/>
            <person name="Li P."/>
            <person name="Yi J."/>
            <person name="Peng Y."/>
        </authorList>
    </citation>
    <scope>NUCLEOTIDE SEQUENCE [LARGE SCALE GENOMIC DNA]</scope>
    <source>
        <strain evidence="2 3">GP28</strain>
    </source>
</reference>
<gene>
    <name evidence="2" type="ORF">CXT95_08170</name>
</gene>
<evidence type="ECO:0000313" key="3">
    <source>
        <dbReference type="Proteomes" id="UP000236075"/>
    </source>
</evidence>
<feature type="region of interest" description="Disordered" evidence="1">
    <location>
        <begin position="1"/>
        <end position="60"/>
    </location>
</feature>
<protein>
    <submittedName>
        <fullName evidence="2">Uncharacterized protein</fullName>
    </submittedName>
</protein>
<organism evidence="2 3">
    <name type="scientific">Akkermansia muciniphila</name>
    <dbReference type="NCBI Taxonomy" id="239935"/>
    <lineage>
        <taxon>Bacteria</taxon>
        <taxon>Pseudomonadati</taxon>
        <taxon>Verrucomicrobiota</taxon>
        <taxon>Verrucomicrobiia</taxon>
        <taxon>Verrucomicrobiales</taxon>
        <taxon>Akkermansiaceae</taxon>
        <taxon>Akkermansia</taxon>
    </lineage>
</organism>
<evidence type="ECO:0000313" key="2">
    <source>
        <dbReference type="EMBL" id="PND02617.1"/>
    </source>
</evidence>
<dbReference type="EMBL" id="PJLB01000008">
    <property type="protein sequence ID" value="PND02617.1"/>
    <property type="molecule type" value="Genomic_DNA"/>
</dbReference>
<evidence type="ECO:0000256" key="1">
    <source>
        <dbReference type="SAM" id="MobiDB-lite"/>
    </source>
</evidence>
<sequence length="60" mass="6826">MVHQLFSLPQFPGQKPGRHHDNGHLPFPETELPSTGNLPETLDYRRMGQMPQSDTRPSCI</sequence>
<proteinExistence type="predicted"/>
<dbReference type="Proteomes" id="UP000236075">
    <property type="component" value="Unassembled WGS sequence"/>
</dbReference>
<feature type="compositionally biased region" description="Polar residues" evidence="1">
    <location>
        <begin position="50"/>
        <end position="60"/>
    </location>
</feature>
<dbReference type="AlphaFoldDB" id="A0AAX0WLP3"/>
<name>A0AAX0WLP3_9BACT</name>
<comment type="caution">
    <text evidence="2">The sequence shown here is derived from an EMBL/GenBank/DDBJ whole genome shotgun (WGS) entry which is preliminary data.</text>
</comment>